<reference evidence="1 2" key="2">
    <citation type="submission" date="2018-01" db="EMBL/GenBank/DDBJ databases">
        <title>Genomic study of Klebsiella pneumoniae.</title>
        <authorList>
            <person name="Yang Y."/>
            <person name="Bicalho R."/>
        </authorList>
    </citation>
    <scope>NUCLEOTIDE SEQUENCE [LARGE SCALE GENOMIC DNA]</scope>
    <source>
        <strain evidence="1 2">A10</strain>
    </source>
</reference>
<proteinExistence type="predicted"/>
<name>A0A2J5PRL7_9ENTR</name>
<sequence>MLNEYQGLILPGQFRKDPELSKFVDSFKDHYRYGHHPQFGKDSLFGRPPEVKPYHLRKVHVDLNHYSDEHGESGTQACWKNWESGKIDQTTKKMKTIPTSDVYLIYFVTSERNCFLLDFWGPPSSAHRVAAEETQMLKLINECERILNLKGLQSMPRQASIWRPDFLV</sequence>
<dbReference type="Proteomes" id="UP000234667">
    <property type="component" value="Unassembled WGS sequence"/>
</dbReference>
<protein>
    <submittedName>
        <fullName evidence="1">Uncharacterized protein</fullName>
    </submittedName>
</protein>
<organism evidence="1 2">
    <name type="scientific">Klebsiella michiganensis</name>
    <dbReference type="NCBI Taxonomy" id="1134687"/>
    <lineage>
        <taxon>Bacteria</taxon>
        <taxon>Pseudomonadati</taxon>
        <taxon>Pseudomonadota</taxon>
        <taxon>Gammaproteobacteria</taxon>
        <taxon>Enterobacterales</taxon>
        <taxon>Enterobacteriaceae</taxon>
        <taxon>Klebsiella/Raoultella group</taxon>
        <taxon>Klebsiella</taxon>
    </lineage>
</organism>
<evidence type="ECO:0000313" key="2">
    <source>
        <dbReference type="Proteomes" id="UP000234667"/>
    </source>
</evidence>
<gene>
    <name evidence="1" type="ORF">CWN49_15915</name>
</gene>
<evidence type="ECO:0000313" key="1">
    <source>
        <dbReference type="EMBL" id="PLO68709.1"/>
    </source>
</evidence>
<dbReference type="EMBL" id="PIDR01000470">
    <property type="protein sequence ID" value="PLO68709.1"/>
    <property type="molecule type" value="Genomic_DNA"/>
</dbReference>
<accession>A0A2J5PRL7</accession>
<comment type="caution">
    <text evidence="1">The sequence shown here is derived from an EMBL/GenBank/DDBJ whole genome shotgun (WGS) entry which is preliminary data.</text>
</comment>
<dbReference type="RefSeq" id="WP_117138190.1">
    <property type="nucleotide sequence ID" value="NZ_JAJMNQ010000020.1"/>
</dbReference>
<dbReference type="AlphaFoldDB" id="A0A2J5PRL7"/>
<reference evidence="1 2" key="1">
    <citation type="submission" date="2017-11" db="EMBL/GenBank/DDBJ databases">
        <authorList>
            <person name="Han C.G."/>
        </authorList>
    </citation>
    <scope>NUCLEOTIDE SEQUENCE [LARGE SCALE GENOMIC DNA]</scope>
    <source>
        <strain evidence="1 2">A10</strain>
    </source>
</reference>